<evidence type="ECO:0000313" key="2">
    <source>
        <dbReference type="EMBL" id="KAF2431876.1"/>
    </source>
</evidence>
<dbReference type="OrthoDB" id="4868994at2759"/>
<evidence type="ECO:0000256" key="1">
    <source>
        <dbReference type="SAM" id="Phobius"/>
    </source>
</evidence>
<dbReference type="Proteomes" id="UP000800235">
    <property type="component" value="Unassembled WGS sequence"/>
</dbReference>
<accession>A0A9P4NVG3</accession>
<protein>
    <submittedName>
        <fullName evidence="2">Uncharacterized protein</fullName>
    </submittedName>
</protein>
<feature type="transmembrane region" description="Helical" evidence="1">
    <location>
        <begin position="98"/>
        <end position="121"/>
    </location>
</feature>
<keyword evidence="1" id="KW-1133">Transmembrane helix</keyword>
<feature type="transmembrane region" description="Helical" evidence="1">
    <location>
        <begin position="68"/>
        <end position="86"/>
    </location>
</feature>
<keyword evidence="1" id="KW-0812">Transmembrane</keyword>
<keyword evidence="1" id="KW-0472">Membrane</keyword>
<dbReference type="EMBL" id="MU007029">
    <property type="protein sequence ID" value="KAF2431876.1"/>
    <property type="molecule type" value="Genomic_DNA"/>
</dbReference>
<comment type="caution">
    <text evidence="2">The sequence shown here is derived from an EMBL/GenBank/DDBJ whole genome shotgun (WGS) entry which is preliminary data.</text>
</comment>
<sequence length="131" mass="14386">MADKKAEEVQTSAVQYIRQWGESSFPPTLLATLVSAQHLRPFQPLPMIFPPLLLFSSYLNINGFKTDAAGISAAWSGLYFLLALRRKQGITHKFGTRGLIRGATLAVCAANLIGGGLAYTFGRREKEDVEK</sequence>
<evidence type="ECO:0000313" key="3">
    <source>
        <dbReference type="Proteomes" id="UP000800235"/>
    </source>
</evidence>
<reference evidence="2" key="1">
    <citation type="journal article" date="2020" name="Stud. Mycol.">
        <title>101 Dothideomycetes genomes: a test case for predicting lifestyles and emergence of pathogens.</title>
        <authorList>
            <person name="Haridas S."/>
            <person name="Albert R."/>
            <person name="Binder M."/>
            <person name="Bloem J."/>
            <person name="Labutti K."/>
            <person name="Salamov A."/>
            <person name="Andreopoulos B."/>
            <person name="Baker S."/>
            <person name="Barry K."/>
            <person name="Bills G."/>
            <person name="Bluhm B."/>
            <person name="Cannon C."/>
            <person name="Castanera R."/>
            <person name="Culley D."/>
            <person name="Daum C."/>
            <person name="Ezra D."/>
            <person name="Gonzalez J."/>
            <person name="Henrissat B."/>
            <person name="Kuo A."/>
            <person name="Liang C."/>
            <person name="Lipzen A."/>
            <person name="Lutzoni F."/>
            <person name="Magnuson J."/>
            <person name="Mondo S."/>
            <person name="Nolan M."/>
            <person name="Ohm R."/>
            <person name="Pangilinan J."/>
            <person name="Park H.-J."/>
            <person name="Ramirez L."/>
            <person name="Alfaro M."/>
            <person name="Sun H."/>
            <person name="Tritt A."/>
            <person name="Yoshinaga Y."/>
            <person name="Zwiers L.-H."/>
            <person name="Turgeon B."/>
            <person name="Goodwin S."/>
            <person name="Spatafora J."/>
            <person name="Crous P."/>
            <person name="Grigoriev I."/>
        </authorList>
    </citation>
    <scope>NUCLEOTIDE SEQUENCE</scope>
    <source>
        <strain evidence="2">CBS 130266</strain>
    </source>
</reference>
<name>A0A9P4NVG3_9PEZI</name>
<organism evidence="2 3">
    <name type="scientific">Tothia fuscella</name>
    <dbReference type="NCBI Taxonomy" id="1048955"/>
    <lineage>
        <taxon>Eukaryota</taxon>
        <taxon>Fungi</taxon>
        <taxon>Dikarya</taxon>
        <taxon>Ascomycota</taxon>
        <taxon>Pezizomycotina</taxon>
        <taxon>Dothideomycetes</taxon>
        <taxon>Pleosporomycetidae</taxon>
        <taxon>Venturiales</taxon>
        <taxon>Cylindrosympodiaceae</taxon>
        <taxon>Tothia</taxon>
    </lineage>
</organism>
<keyword evidence="3" id="KW-1185">Reference proteome</keyword>
<gene>
    <name evidence="2" type="ORF">EJ08DRAFT_586418</name>
</gene>
<proteinExistence type="predicted"/>
<dbReference type="AlphaFoldDB" id="A0A9P4NVG3"/>